<feature type="domain" description="DUF6701" evidence="2">
    <location>
        <begin position="694"/>
        <end position="1324"/>
    </location>
</feature>
<proteinExistence type="predicted"/>
<organism evidence="3 4">
    <name type="scientific">Vibrio algivorus</name>
    <dbReference type="NCBI Taxonomy" id="1667024"/>
    <lineage>
        <taxon>Bacteria</taxon>
        <taxon>Pseudomonadati</taxon>
        <taxon>Pseudomonadota</taxon>
        <taxon>Gammaproteobacteria</taxon>
        <taxon>Vibrionales</taxon>
        <taxon>Vibrionaceae</taxon>
        <taxon>Vibrio</taxon>
    </lineage>
</organism>
<dbReference type="Proteomes" id="UP001157156">
    <property type="component" value="Unassembled WGS sequence"/>
</dbReference>
<dbReference type="Pfam" id="PF20419">
    <property type="entry name" value="DUF6701"/>
    <property type="match status" value="1"/>
</dbReference>
<evidence type="ECO:0000313" key="4">
    <source>
        <dbReference type="Proteomes" id="UP001157156"/>
    </source>
</evidence>
<protein>
    <recommendedName>
        <fullName evidence="2">DUF6701 domain-containing protein</fullName>
    </recommendedName>
</protein>
<evidence type="ECO:0000259" key="2">
    <source>
        <dbReference type="Pfam" id="PF20419"/>
    </source>
</evidence>
<accession>A0ABQ6ER07</accession>
<dbReference type="EMBL" id="BSPV01000006">
    <property type="protein sequence ID" value="GLT15060.1"/>
    <property type="molecule type" value="Genomic_DNA"/>
</dbReference>
<dbReference type="InterPro" id="IPR046524">
    <property type="entry name" value="DUF6701"/>
</dbReference>
<evidence type="ECO:0000256" key="1">
    <source>
        <dbReference type="SAM" id="MobiDB-lite"/>
    </source>
</evidence>
<keyword evidence="4" id="KW-1185">Reference proteome</keyword>
<sequence length="1330" mass="144558">MTFQSGGTVNGWSDEFIENNQGIYQQNNNLYNPSTPVLLLGFDSSDNEYQTAWAAECSPGLGCGLESDYDSAESKKAPAPPEITSIPSPLPSTNLNLTGYSISSNCGADSQMCHYEQVGNIINIYIDENLNSLSVSIYGNNLGASQINIVFSGQLYIGSMTLASDGNSEMIFESDTTITTKKMVWGNNAIITTEEDVLFNIIDSFETISRPTLTTTNPIFYYAPTGTMTVSATNGGDYHGCIIAKEVTLNNSVTIYGAVTSTKFVADPNVGIEGTDQCLSADPPPLPSFDVCEYFPSAIQTNLVSSDGIATGKLTLIDGDKGSANRLYLDNNAALFFGSKDIEFNAEHPNGCVFSSNGTFAGQSVEDCSINASGDIFSEGVPSLPSFEASGSDIKWKKGSDELILEPGNYKKLTIQGNKDGETKGVTLNSGEYWIGELKFESGENHYLKVNGQVILHYNKIKATAQGVYINANPNRADHISDAPDQIDLTEYSPDDLILLGHGSESGYDDNQSDTYINARWFISSESTTGFKVYNDAKPTQFIGSLSAANIEISDSSSDNYIYATTIEGCGVAPNASHTLTVTPTHQFSLLCEAPEISFTVYNEDGSVATDYDGTITATFPDDLTPENPATGSKVIDYVYTPNQGVVVVPVKSSFTNEYTVYAELTEDSTANDEGHILFGPYKFSSTPDPIKAIAGHPTKFDVQVLACKDDTVTLVEGYSGGKALKISDVTLTKPTVAQGATNGDLQVSSDENGSYSATDVTLDFSGEAKSTAYLKYMQSGSLNFTLTDPDFVCPEDYDGCEVTNSDSTTENIETLTGLINVDVRPWTFAICSPDNQDMSGDSNGGSGFVAAGEKFSLRVAPIVWQDRGSLTDDIDISSYCDVAVTSNFFLDNAQSATVLMGNTLATPVNGRLGSGIQSDDGLERAYNAEANDGDHYYSYNTLAWQEVGSLNINADTTSDYLGMDINLGYREIGRFYPHHFKLENDNIWDYADGHYEFAYMNQPIQMDYRVKAKSATDSDTENYDYFVNSLKAAFSVEAIEKEVVFGGEIEGDSLNSRISQGSNQVDNAWDKATYEFESNDFMFLKILLDSSPYLSTPDGPYSNSNSTFGVVVDTSSSEYTNDDQVNFNENFVSTDTFTTPFGLDNVGVAFMHQPDFRYGRMVLNAVSGPIGGPISVPLRIEYWDDSNFVVNEDDNGSQFKTDIYYVMSNVSGSSATLTSGNSSSFVTVSNGRSSQVKAKQETLTRETVRLFLRQGNDSGGFGNNPEPKQDDDLYETIDGWSNAENVEQPWLQFNWRNKGDEDPSTVVNFGAYRGNDRIIYRGEPNLTGK</sequence>
<feature type="region of interest" description="Disordered" evidence="1">
    <location>
        <begin position="69"/>
        <end position="88"/>
    </location>
</feature>
<reference evidence="4" key="1">
    <citation type="journal article" date="2019" name="Int. J. Syst. Evol. Microbiol.">
        <title>The Global Catalogue of Microorganisms (GCM) 10K type strain sequencing project: providing services to taxonomists for standard genome sequencing and annotation.</title>
        <authorList>
            <consortium name="The Broad Institute Genomics Platform"/>
            <consortium name="The Broad Institute Genome Sequencing Center for Infectious Disease"/>
            <person name="Wu L."/>
            <person name="Ma J."/>
        </authorList>
    </citation>
    <scope>NUCLEOTIDE SEQUENCE [LARGE SCALE GENOMIC DNA]</scope>
    <source>
        <strain evidence="4">NBRC 111146</strain>
    </source>
</reference>
<evidence type="ECO:0000313" key="3">
    <source>
        <dbReference type="EMBL" id="GLT15060.1"/>
    </source>
</evidence>
<gene>
    <name evidence="3" type="ORF">GCM10007931_20350</name>
</gene>
<name>A0ABQ6ER07_9VIBR</name>
<comment type="caution">
    <text evidence="3">The sequence shown here is derived from an EMBL/GenBank/DDBJ whole genome shotgun (WGS) entry which is preliminary data.</text>
</comment>